<feature type="region of interest" description="Disordered" evidence="6">
    <location>
        <begin position="505"/>
        <end position="534"/>
    </location>
</feature>
<feature type="compositionally biased region" description="Low complexity" evidence="6">
    <location>
        <begin position="518"/>
        <end position="530"/>
    </location>
</feature>
<dbReference type="GO" id="GO:0006935">
    <property type="term" value="P:chemotaxis"/>
    <property type="evidence" value="ECO:0007669"/>
    <property type="project" value="UniProtKB-KW"/>
</dbReference>
<dbReference type="SUPFAM" id="SSF58104">
    <property type="entry name" value="Methyl-accepting chemotaxis protein (MCP) signaling domain"/>
    <property type="match status" value="1"/>
</dbReference>
<evidence type="ECO:0000256" key="1">
    <source>
        <dbReference type="ARBA" id="ARBA00004370"/>
    </source>
</evidence>
<name>A0A831UBM5_GEOME</name>
<dbReference type="FunFam" id="1.10.287.950:FF:000001">
    <property type="entry name" value="Methyl-accepting chemotaxis sensory transducer"/>
    <property type="match status" value="1"/>
</dbReference>
<organism evidence="10">
    <name type="scientific">Geobacter metallireducens</name>
    <dbReference type="NCBI Taxonomy" id="28232"/>
    <lineage>
        <taxon>Bacteria</taxon>
        <taxon>Pseudomonadati</taxon>
        <taxon>Thermodesulfobacteriota</taxon>
        <taxon>Desulfuromonadia</taxon>
        <taxon>Geobacterales</taxon>
        <taxon>Geobacteraceae</taxon>
        <taxon>Geobacter</taxon>
    </lineage>
</organism>
<dbReference type="InterPro" id="IPR003660">
    <property type="entry name" value="HAMP_dom"/>
</dbReference>
<evidence type="ECO:0000313" key="10">
    <source>
        <dbReference type="EMBL" id="HEN41972.1"/>
    </source>
</evidence>
<keyword evidence="7" id="KW-0812">Transmembrane</keyword>
<feature type="domain" description="Methyl-accepting transducer" evidence="8">
    <location>
        <begin position="268"/>
        <end position="483"/>
    </location>
</feature>
<feature type="region of interest" description="Disordered" evidence="6">
    <location>
        <begin position="275"/>
        <end position="305"/>
    </location>
</feature>
<dbReference type="InterPro" id="IPR051310">
    <property type="entry name" value="MCP_chemotaxis"/>
</dbReference>
<keyword evidence="4" id="KW-0807">Transducer</keyword>
<dbReference type="PANTHER" id="PTHR43531:SF11">
    <property type="entry name" value="METHYL-ACCEPTING CHEMOTAXIS PROTEIN 3"/>
    <property type="match status" value="1"/>
</dbReference>
<dbReference type="PROSITE" id="PS50885">
    <property type="entry name" value="HAMP"/>
    <property type="match status" value="1"/>
</dbReference>
<keyword evidence="5" id="KW-0175">Coiled coil</keyword>
<dbReference type="InterPro" id="IPR004089">
    <property type="entry name" value="MCPsignal_dom"/>
</dbReference>
<feature type="domain" description="HAMP" evidence="9">
    <location>
        <begin position="211"/>
        <end position="263"/>
    </location>
</feature>
<dbReference type="InterPro" id="IPR004090">
    <property type="entry name" value="Chemotax_Me-accpt_rcpt"/>
</dbReference>
<evidence type="ECO:0000259" key="8">
    <source>
        <dbReference type="PROSITE" id="PS50111"/>
    </source>
</evidence>
<feature type="coiled-coil region" evidence="5">
    <location>
        <begin position="454"/>
        <end position="492"/>
    </location>
</feature>
<keyword evidence="7" id="KW-0472">Membrane</keyword>
<sequence>MRLGDLKIGVRLGLGFGATLLLLCGVAFLGMRGMGAIDEKLQRIVTVNYAKIKLANDVTAEISALIEEIELMMVKDQAARLEAKEDVGRHRAAYQEAMAKLEKLENTDQGKALIAAAKGAIDAAHKANNEVIELAVAGRTAEAIAEFNREAYPLDMKIKDAFAALIRYQEERMAMRHTEAQEAYADARFFMLAVAGAAIALGALVAFLITRGITRPLGEAVTVANSLAGGDLTVAVAAASKDETGALLAAMANMVEKLKVVVADVKSAADNVAAGSQELSSSSEEMSQGATEQAAAAEEASSSMEQMAANIRQNADNAGQTEKIAVKSAEDAKQGGQAVAETVHAMKEIAGKISIIEEIARQTNLLALNAAIEAARAGEHGKGFAVVAAEVRKLAERSQHAAAEISQLSSTSVQVAEAAGEMLARMVPDIQRTAELVQEISAACKEQDTGAEQINKAIQQLDQVIQQNAGASEEMSSTSEELASQAEQLQAAIAFFRTGEEGSARKVLPMASRRKPATAKGAAASGSGRANGYHQPARAAAGGVVLDMAGGSDPLDGEFERF</sequence>
<dbReference type="SMART" id="SM00304">
    <property type="entry name" value="HAMP"/>
    <property type="match status" value="1"/>
</dbReference>
<reference evidence="10" key="1">
    <citation type="journal article" date="2020" name="mSystems">
        <title>Genome- and Community-Level Interaction Insights into Carbon Utilization and Element Cycling Functions of Hydrothermarchaeota in Hydrothermal Sediment.</title>
        <authorList>
            <person name="Zhou Z."/>
            <person name="Liu Y."/>
            <person name="Xu W."/>
            <person name="Pan J."/>
            <person name="Luo Z.H."/>
            <person name="Li M."/>
        </authorList>
    </citation>
    <scope>NUCLEOTIDE SEQUENCE [LARGE SCALE GENOMIC DNA]</scope>
    <source>
        <strain evidence="10">SpSt-349</strain>
    </source>
</reference>
<dbReference type="SMART" id="SM00283">
    <property type="entry name" value="MA"/>
    <property type="match status" value="1"/>
</dbReference>
<comment type="subcellular location">
    <subcellularLocation>
        <location evidence="1">Membrane</location>
    </subcellularLocation>
</comment>
<dbReference type="GO" id="GO:0005886">
    <property type="term" value="C:plasma membrane"/>
    <property type="evidence" value="ECO:0007669"/>
    <property type="project" value="TreeGrafter"/>
</dbReference>
<dbReference type="InterPro" id="IPR047347">
    <property type="entry name" value="YvaQ-like_sensor"/>
</dbReference>
<evidence type="ECO:0000256" key="3">
    <source>
        <dbReference type="ARBA" id="ARBA00029447"/>
    </source>
</evidence>
<keyword evidence="7" id="KW-1133">Transmembrane helix</keyword>
<proteinExistence type="inferred from homology"/>
<accession>A0A831UBM5</accession>
<evidence type="ECO:0000256" key="7">
    <source>
        <dbReference type="SAM" id="Phobius"/>
    </source>
</evidence>
<evidence type="ECO:0000256" key="5">
    <source>
        <dbReference type="SAM" id="Coils"/>
    </source>
</evidence>
<dbReference type="Pfam" id="PF00672">
    <property type="entry name" value="HAMP"/>
    <property type="match status" value="1"/>
</dbReference>
<dbReference type="PRINTS" id="PR00260">
    <property type="entry name" value="CHEMTRNSDUCR"/>
</dbReference>
<dbReference type="CDD" id="cd19411">
    <property type="entry name" value="MCP2201-like_sensor"/>
    <property type="match status" value="1"/>
</dbReference>
<dbReference type="PANTHER" id="PTHR43531">
    <property type="entry name" value="PROTEIN ICFG"/>
    <property type="match status" value="1"/>
</dbReference>
<feature type="transmembrane region" description="Helical" evidence="7">
    <location>
        <begin position="189"/>
        <end position="209"/>
    </location>
</feature>
<evidence type="ECO:0000256" key="2">
    <source>
        <dbReference type="ARBA" id="ARBA00022500"/>
    </source>
</evidence>
<dbReference type="PROSITE" id="PS50111">
    <property type="entry name" value="CHEMOTAXIS_TRANSDUC_2"/>
    <property type="match status" value="1"/>
</dbReference>
<comment type="similarity">
    <text evidence="3">Belongs to the methyl-accepting chemotaxis (MCP) protein family.</text>
</comment>
<dbReference type="Pfam" id="PF12729">
    <property type="entry name" value="4HB_MCP_1"/>
    <property type="match status" value="1"/>
</dbReference>
<comment type="caution">
    <text evidence="10">The sequence shown here is derived from an EMBL/GenBank/DDBJ whole genome shotgun (WGS) entry which is preliminary data.</text>
</comment>
<keyword evidence="2" id="KW-0145">Chemotaxis</keyword>
<dbReference type="EMBL" id="DSOV01000022">
    <property type="protein sequence ID" value="HEN41972.1"/>
    <property type="molecule type" value="Genomic_DNA"/>
</dbReference>
<dbReference type="AlphaFoldDB" id="A0A831UBM5"/>
<dbReference type="Gene3D" id="1.10.287.950">
    <property type="entry name" value="Methyl-accepting chemotaxis protein"/>
    <property type="match status" value="1"/>
</dbReference>
<dbReference type="InterPro" id="IPR024478">
    <property type="entry name" value="HlyB_4HB_MCP"/>
</dbReference>
<dbReference type="Pfam" id="PF00015">
    <property type="entry name" value="MCPsignal"/>
    <property type="match status" value="1"/>
</dbReference>
<dbReference type="GO" id="GO:0004888">
    <property type="term" value="F:transmembrane signaling receptor activity"/>
    <property type="evidence" value="ECO:0007669"/>
    <property type="project" value="InterPro"/>
</dbReference>
<dbReference type="CDD" id="cd06225">
    <property type="entry name" value="HAMP"/>
    <property type="match status" value="1"/>
</dbReference>
<evidence type="ECO:0000256" key="6">
    <source>
        <dbReference type="SAM" id="MobiDB-lite"/>
    </source>
</evidence>
<feature type="transmembrane region" description="Helical" evidence="7">
    <location>
        <begin position="12"/>
        <end position="31"/>
    </location>
</feature>
<evidence type="ECO:0000256" key="4">
    <source>
        <dbReference type="PROSITE-ProRule" id="PRU00284"/>
    </source>
</evidence>
<gene>
    <name evidence="10" type="ORF">ENQ87_06285</name>
</gene>
<evidence type="ECO:0000259" key="9">
    <source>
        <dbReference type="PROSITE" id="PS50885"/>
    </source>
</evidence>
<dbReference type="GO" id="GO:0007165">
    <property type="term" value="P:signal transduction"/>
    <property type="evidence" value="ECO:0007669"/>
    <property type="project" value="UniProtKB-KW"/>
</dbReference>
<protein>
    <submittedName>
        <fullName evidence="10">HAMP domain-containing protein</fullName>
    </submittedName>
</protein>